<keyword evidence="3" id="KW-1185">Reference proteome</keyword>
<evidence type="ECO:0000313" key="3">
    <source>
        <dbReference type="Proteomes" id="UP000078397"/>
    </source>
</evidence>
<sequence length="114" mass="12450">MTGCLKRGSAQITRCNFVPRPCPVPHSTAFLRHQAHLVYDLRFRALRIASNRPTDVLLISKPPSTVSPRPSSWLAGRGTDGAPQHHLPKANCVAATIIPTCPYVCSTLQSISHQ</sequence>
<evidence type="ECO:0000256" key="1">
    <source>
        <dbReference type="SAM" id="MobiDB-lite"/>
    </source>
</evidence>
<protein>
    <submittedName>
        <fullName evidence="2">Uncharacterized protein</fullName>
    </submittedName>
</protein>
<reference evidence="2 3" key="1">
    <citation type="journal article" date="2016" name="PLoS Pathog.">
        <title>Biosynthesis of antibiotic leucinostatins in bio-control fungus Purpureocillium lilacinum and their inhibition on phytophthora revealed by genome mining.</title>
        <authorList>
            <person name="Wang G."/>
            <person name="Liu Z."/>
            <person name="Lin R."/>
            <person name="Li E."/>
            <person name="Mao Z."/>
            <person name="Ling J."/>
            <person name="Yang Y."/>
            <person name="Yin W.B."/>
            <person name="Xie B."/>
        </authorList>
    </citation>
    <scope>NUCLEOTIDE SEQUENCE [LARGE SCALE GENOMIC DNA]</scope>
    <source>
        <strain evidence="2">170</strain>
    </source>
</reference>
<proteinExistence type="predicted"/>
<dbReference type="KEGG" id="pchm:VFPPC_17118"/>
<dbReference type="Proteomes" id="UP000078397">
    <property type="component" value="Unassembled WGS sequence"/>
</dbReference>
<dbReference type="AlphaFoldDB" id="A0A179EWY8"/>
<organism evidence="2 3">
    <name type="scientific">Pochonia chlamydosporia 170</name>
    <dbReference type="NCBI Taxonomy" id="1380566"/>
    <lineage>
        <taxon>Eukaryota</taxon>
        <taxon>Fungi</taxon>
        <taxon>Dikarya</taxon>
        <taxon>Ascomycota</taxon>
        <taxon>Pezizomycotina</taxon>
        <taxon>Sordariomycetes</taxon>
        <taxon>Hypocreomycetidae</taxon>
        <taxon>Hypocreales</taxon>
        <taxon>Clavicipitaceae</taxon>
        <taxon>Pochonia</taxon>
    </lineage>
</organism>
<evidence type="ECO:0000313" key="2">
    <source>
        <dbReference type="EMBL" id="OAQ57681.1"/>
    </source>
</evidence>
<name>A0A179EWY8_METCM</name>
<feature type="region of interest" description="Disordered" evidence="1">
    <location>
        <begin position="60"/>
        <end position="81"/>
    </location>
</feature>
<accession>A0A179EWY8</accession>
<gene>
    <name evidence="2" type="ORF">VFPPC_17118</name>
</gene>
<dbReference type="RefSeq" id="XP_018135977.1">
    <property type="nucleotide sequence ID" value="XM_018294867.1"/>
</dbReference>
<dbReference type="GeneID" id="28858861"/>
<dbReference type="EMBL" id="LSBJ02000020">
    <property type="protein sequence ID" value="OAQ57681.1"/>
    <property type="molecule type" value="Genomic_DNA"/>
</dbReference>
<comment type="caution">
    <text evidence="2">The sequence shown here is derived from an EMBL/GenBank/DDBJ whole genome shotgun (WGS) entry which is preliminary data.</text>
</comment>